<keyword evidence="5" id="KW-1185">Reference proteome</keyword>
<dbReference type="EMBL" id="KI894018">
    <property type="protein sequence ID" value="OCF29294.1"/>
    <property type="molecule type" value="Genomic_DNA"/>
</dbReference>
<feature type="transmembrane region" description="Helical" evidence="2">
    <location>
        <begin position="60"/>
        <end position="82"/>
    </location>
</feature>
<evidence type="ECO:0000256" key="2">
    <source>
        <dbReference type="SAM" id="Phobius"/>
    </source>
</evidence>
<dbReference type="VEuPathDB" id="FungiDB:I302_00794"/>
<keyword evidence="2" id="KW-0812">Transmembrane</keyword>
<dbReference type="EMBL" id="CP144541">
    <property type="protein sequence ID" value="WVW80131.1"/>
    <property type="molecule type" value="Genomic_DNA"/>
</dbReference>
<dbReference type="GeneID" id="30205193"/>
<dbReference type="Proteomes" id="UP000092730">
    <property type="component" value="Chromosome 1"/>
</dbReference>
<dbReference type="OrthoDB" id="2564970at2759"/>
<feature type="compositionally biased region" description="Polar residues" evidence="1">
    <location>
        <begin position="169"/>
        <end position="189"/>
    </location>
</feature>
<reference evidence="3" key="3">
    <citation type="submission" date="2014-01" db="EMBL/GenBank/DDBJ databases">
        <title>Evolution of pathogenesis and genome organization in the Tremellales.</title>
        <authorList>
            <person name="Cuomo C."/>
            <person name="Litvintseva A."/>
            <person name="Heitman J."/>
            <person name="Chen Y."/>
            <person name="Sun S."/>
            <person name="Springer D."/>
            <person name="Dromer F."/>
            <person name="Young S."/>
            <person name="Zeng Q."/>
            <person name="Chapman S."/>
            <person name="Gujja S."/>
            <person name="Saif S."/>
            <person name="Birren B."/>
        </authorList>
    </citation>
    <scope>NUCLEOTIDE SEQUENCE</scope>
    <source>
        <strain evidence="3">CBS 10118</strain>
    </source>
</reference>
<sequence length="260" mass="28374">MAPFSPLPPTHSQAQIARALQAPRFPLLLGQANLKQHDFSRPPPKPVQRRTTQFFQGGHLSFGILFCLFIATLWLLAAISAAQMSLALPSPSDLVYMDSEMNEAGLWGEVGMYELSAWRRIRNGDASLAGEGRWKRNEAVLDKLKESKVVRPSMSLDPILAISQATTHGVDTSSTSGTPGLASQETSVASGVLSDMGGTDADAPGTPDLGTVLEGEGKEELIEEQLRVQEQLEMMETDRQELEGRRHRQHDEEENVDGGL</sequence>
<feature type="region of interest" description="Disordered" evidence="1">
    <location>
        <begin position="233"/>
        <end position="260"/>
    </location>
</feature>
<accession>A0A1B9GE49</accession>
<evidence type="ECO:0000313" key="4">
    <source>
        <dbReference type="EMBL" id="WVW80131.1"/>
    </source>
</evidence>
<gene>
    <name evidence="3" type="ORF">I302_00794</name>
    <name evidence="4" type="ORF">I302_102106</name>
</gene>
<evidence type="ECO:0000313" key="3">
    <source>
        <dbReference type="EMBL" id="OCF29294.1"/>
    </source>
</evidence>
<feature type="region of interest" description="Disordered" evidence="1">
    <location>
        <begin position="169"/>
        <end position="217"/>
    </location>
</feature>
<protein>
    <submittedName>
        <fullName evidence="3">Uncharacterized protein</fullName>
    </submittedName>
</protein>
<evidence type="ECO:0000256" key="1">
    <source>
        <dbReference type="SAM" id="MobiDB-lite"/>
    </source>
</evidence>
<dbReference type="KEGG" id="kbi:30205193"/>
<reference evidence="4" key="2">
    <citation type="submission" date="2013-07" db="EMBL/GenBank/DDBJ databases">
        <authorList>
            <consortium name="The Broad Institute Genome Sequencing Platform"/>
            <person name="Cuomo C."/>
            <person name="Litvintseva A."/>
            <person name="Chen Y."/>
            <person name="Heitman J."/>
            <person name="Sun S."/>
            <person name="Springer D."/>
            <person name="Dromer F."/>
            <person name="Young S.K."/>
            <person name="Zeng Q."/>
            <person name="Gargeya S."/>
            <person name="Fitzgerald M."/>
            <person name="Abouelleil A."/>
            <person name="Alvarado L."/>
            <person name="Berlin A.M."/>
            <person name="Chapman S.B."/>
            <person name="Dewar J."/>
            <person name="Goldberg J."/>
            <person name="Griggs A."/>
            <person name="Gujja S."/>
            <person name="Hansen M."/>
            <person name="Howarth C."/>
            <person name="Imamovic A."/>
            <person name="Larimer J."/>
            <person name="McCowan C."/>
            <person name="Murphy C."/>
            <person name="Pearson M."/>
            <person name="Priest M."/>
            <person name="Roberts A."/>
            <person name="Saif S."/>
            <person name="Shea T."/>
            <person name="Sykes S."/>
            <person name="Wortman J."/>
            <person name="Nusbaum C."/>
            <person name="Birren B."/>
        </authorList>
    </citation>
    <scope>NUCLEOTIDE SEQUENCE</scope>
    <source>
        <strain evidence="4">CBS 10118</strain>
    </source>
</reference>
<reference evidence="4" key="4">
    <citation type="submission" date="2024-02" db="EMBL/GenBank/DDBJ databases">
        <title>Comparative genomics of Cryptococcus and Kwoniella reveals pathogenesis evolution and contrasting modes of karyotype evolution via chromosome fusion or intercentromeric recombination.</title>
        <authorList>
            <person name="Coelho M.A."/>
            <person name="David-Palma M."/>
            <person name="Shea T."/>
            <person name="Bowers K."/>
            <person name="McGinley-Smith S."/>
            <person name="Mohammad A.W."/>
            <person name="Gnirke A."/>
            <person name="Yurkov A.M."/>
            <person name="Nowrousian M."/>
            <person name="Sun S."/>
            <person name="Cuomo C.A."/>
            <person name="Heitman J."/>
        </authorList>
    </citation>
    <scope>NUCLEOTIDE SEQUENCE</scope>
    <source>
        <strain evidence="4">CBS 10118</strain>
    </source>
</reference>
<organism evidence="3">
    <name type="scientific">Kwoniella bestiolae CBS 10118</name>
    <dbReference type="NCBI Taxonomy" id="1296100"/>
    <lineage>
        <taxon>Eukaryota</taxon>
        <taxon>Fungi</taxon>
        <taxon>Dikarya</taxon>
        <taxon>Basidiomycota</taxon>
        <taxon>Agaricomycotina</taxon>
        <taxon>Tremellomycetes</taxon>
        <taxon>Tremellales</taxon>
        <taxon>Cryptococcaceae</taxon>
        <taxon>Kwoniella</taxon>
    </lineage>
</organism>
<keyword evidence="2" id="KW-1133">Transmembrane helix</keyword>
<proteinExistence type="predicted"/>
<name>A0A1B9GE49_9TREE</name>
<evidence type="ECO:0000313" key="5">
    <source>
        <dbReference type="Proteomes" id="UP000092730"/>
    </source>
</evidence>
<dbReference type="AlphaFoldDB" id="A0A1B9GE49"/>
<reference evidence="3" key="1">
    <citation type="submission" date="2013-07" db="EMBL/GenBank/DDBJ databases">
        <title>The Genome Sequence of Cryptococcus bestiolae CBS10118.</title>
        <authorList>
            <consortium name="The Broad Institute Genome Sequencing Platform"/>
            <person name="Cuomo C."/>
            <person name="Litvintseva A."/>
            <person name="Chen Y."/>
            <person name="Heitman J."/>
            <person name="Sun S."/>
            <person name="Springer D."/>
            <person name="Dromer F."/>
            <person name="Young S.K."/>
            <person name="Zeng Q."/>
            <person name="Gargeya S."/>
            <person name="Fitzgerald M."/>
            <person name="Abouelleil A."/>
            <person name="Alvarado L."/>
            <person name="Berlin A.M."/>
            <person name="Chapman S.B."/>
            <person name="Dewar J."/>
            <person name="Goldberg J."/>
            <person name="Griggs A."/>
            <person name="Gujja S."/>
            <person name="Hansen M."/>
            <person name="Howarth C."/>
            <person name="Imamovic A."/>
            <person name="Larimer J."/>
            <person name="McCowan C."/>
            <person name="Murphy C."/>
            <person name="Pearson M."/>
            <person name="Priest M."/>
            <person name="Roberts A."/>
            <person name="Saif S."/>
            <person name="Shea T."/>
            <person name="Sykes S."/>
            <person name="Wortman J."/>
            <person name="Nusbaum C."/>
            <person name="Birren B."/>
        </authorList>
    </citation>
    <scope>NUCLEOTIDE SEQUENCE [LARGE SCALE GENOMIC DNA]</scope>
    <source>
        <strain evidence="3">CBS 10118</strain>
    </source>
</reference>
<dbReference type="RefSeq" id="XP_019050364.1">
    <property type="nucleotide sequence ID" value="XM_019187486.1"/>
</dbReference>
<keyword evidence="2" id="KW-0472">Membrane</keyword>